<proteinExistence type="inferred from homology"/>
<dbReference type="Pfam" id="PF00015">
    <property type="entry name" value="MCPsignal"/>
    <property type="match status" value="1"/>
</dbReference>
<feature type="domain" description="Methyl-accepting transducer" evidence="6">
    <location>
        <begin position="268"/>
        <end position="532"/>
    </location>
</feature>
<evidence type="ECO:0000313" key="8">
    <source>
        <dbReference type="Proteomes" id="UP000012137"/>
    </source>
</evidence>
<organism evidence="7 8">
    <name type="scientific">Leptospira interrogans serovar Pyrogenes str. L0374</name>
    <dbReference type="NCBI Taxonomy" id="1049928"/>
    <lineage>
        <taxon>Bacteria</taxon>
        <taxon>Pseudomonadati</taxon>
        <taxon>Spirochaetota</taxon>
        <taxon>Spirochaetia</taxon>
        <taxon>Leptospirales</taxon>
        <taxon>Leptospiraceae</taxon>
        <taxon>Leptospira</taxon>
    </lineage>
</organism>
<evidence type="ECO:0000256" key="4">
    <source>
        <dbReference type="SAM" id="Coils"/>
    </source>
</evidence>
<dbReference type="FunFam" id="1.10.287.950:FF:000006">
    <property type="entry name" value="Methyl-accepting chemotaxis protein signaling domain protein"/>
    <property type="match status" value="1"/>
</dbReference>
<gene>
    <name evidence="7" type="ORF">LEP1GSC083_1998</name>
</gene>
<dbReference type="SUPFAM" id="SSF58104">
    <property type="entry name" value="Methyl-accepting chemotaxis protein (MCP) signaling domain"/>
    <property type="match status" value="1"/>
</dbReference>
<evidence type="ECO:0000313" key="7">
    <source>
        <dbReference type="EMBL" id="EMN30976.1"/>
    </source>
</evidence>
<comment type="caution">
    <text evidence="7">The sequence shown here is derived from an EMBL/GenBank/DDBJ whole genome shotgun (WGS) entry which is preliminary data.</text>
</comment>
<dbReference type="InterPro" id="IPR051310">
    <property type="entry name" value="MCP_chemotaxis"/>
</dbReference>
<dbReference type="GO" id="GO:0006935">
    <property type="term" value="P:chemotaxis"/>
    <property type="evidence" value="ECO:0007669"/>
    <property type="project" value="UniProtKB-KW"/>
</dbReference>
<dbReference type="SMART" id="SM00283">
    <property type="entry name" value="MA"/>
    <property type="match status" value="1"/>
</dbReference>
<dbReference type="PANTHER" id="PTHR43531:SF11">
    <property type="entry name" value="METHYL-ACCEPTING CHEMOTAXIS PROTEIN 3"/>
    <property type="match status" value="1"/>
</dbReference>
<feature type="transmembrane region" description="Helical" evidence="5">
    <location>
        <begin position="212"/>
        <end position="233"/>
    </location>
</feature>
<keyword evidence="5" id="KW-1133">Transmembrane helix</keyword>
<evidence type="ECO:0000256" key="5">
    <source>
        <dbReference type="SAM" id="Phobius"/>
    </source>
</evidence>
<evidence type="ECO:0000256" key="3">
    <source>
        <dbReference type="PROSITE-ProRule" id="PRU00284"/>
    </source>
</evidence>
<evidence type="ECO:0000256" key="1">
    <source>
        <dbReference type="ARBA" id="ARBA00022500"/>
    </source>
</evidence>
<evidence type="ECO:0000259" key="6">
    <source>
        <dbReference type="PROSITE" id="PS50111"/>
    </source>
</evidence>
<name>M6KA10_LEPIR</name>
<comment type="similarity">
    <text evidence="2">Belongs to the methyl-accepting chemotaxis (MCP) protein family.</text>
</comment>
<keyword evidence="5" id="KW-0472">Membrane</keyword>
<dbReference type="GO" id="GO:0007165">
    <property type="term" value="P:signal transduction"/>
    <property type="evidence" value="ECO:0007669"/>
    <property type="project" value="UniProtKB-KW"/>
</dbReference>
<dbReference type="AlphaFoldDB" id="M6KA10"/>
<accession>M6KA10</accession>
<sequence length="568" mass="63702">MNLPFYNGRLNPIFYSEVFAFLFYPHFQNELLHRSILMQNPIQSEKSSIHQIWKEGAVVINRIRFGLVILFSLTLISVSKTNHPTQVIAHVAGTTLMGLYCLLEFILHRAGKVGVRFQKTLVLFDVNILSLTLMVDCSIEPEVSSGILANMLIFFIYFYIMLYSSFLGEKKFILLVGVFSALGIITSVFVAWKGGMILTEDPEIGKNPGSLIFSVQIIKVTFVFTASVILFHLMKLFDKLTTEGSRLYEDSQHLLKKLTQDREVLENSAENLESSIRKFAEFINRTGEKMESQAAAIEEVNAVIEELSVSSSNTTHSIETQNLSLSELVGNSEKLDEILKNSASLSEALAIFAKENKIDMENVTIAAEKTKSYLMDISNSFNKVDEINRIMSEIADKTNLLALNASIEAARAGVAGRGFAVVANEVSKLAEFTSSNAKSISEIVNQSRKFIEEARIASTETGNLTENQKMKNLDTADRIDKMNQFYLEQKSIIQKFVSEVNRIKLTSEKILRSTQEQMLGQKEMVQTMGNLGSEINQINEDSGQLQEEIVRIKTQASELRLLSIQSES</sequence>
<feature type="transmembrane region" description="Helical" evidence="5">
    <location>
        <begin position="63"/>
        <end position="81"/>
    </location>
</feature>
<feature type="transmembrane region" description="Helical" evidence="5">
    <location>
        <begin position="119"/>
        <end position="135"/>
    </location>
</feature>
<keyword evidence="5" id="KW-0812">Transmembrane</keyword>
<feature type="coiled-coil region" evidence="4">
    <location>
        <begin position="248"/>
        <end position="275"/>
    </location>
</feature>
<reference evidence="7 8" key="1">
    <citation type="submission" date="2013-01" db="EMBL/GenBank/DDBJ databases">
        <authorList>
            <person name="Harkins D.M."/>
            <person name="Durkin A.S."/>
            <person name="Brinkac L.M."/>
            <person name="Haft D.H."/>
            <person name="Selengut J.D."/>
            <person name="Sanka R."/>
            <person name="DePew J."/>
            <person name="Purushe J."/>
            <person name="Peacock S.J."/>
            <person name="Thaipadungpanit J."/>
            <person name="Wuthiekanun V.W."/>
            <person name="Day N.P."/>
            <person name="Vinetz J.M."/>
            <person name="Sutton G.G."/>
            <person name="Nierman W.C."/>
            <person name="Fouts D.E."/>
        </authorList>
    </citation>
    <scope>NUCLEOTIDE SEQUENCE [LARGE SCALE GENOMIC DNA]</scope>
    <source>
        <strain evidence="7 8">L0374</strain>
    </source>
</reference>
<evidence type="ECO:0000256" key="2">
    <source>
        <dbReference type="ARBA" id="ARBA00029447"/>
    </source>
</evidence>
<keyword evidence="4" id="KW-0175">Coiled coil</keyword>
<dbReference type="InterPro" id="IPR004089">
    <property type="entry name" value="MCPsignal_dom"/>
</dbReference>
<feature type="transmembrane region" description="Helical" evidence="5">
    <location>
        <begin position="172"/>
        <end position="192"/>
    </location>
</feature>
<feature type="transmembrane region" description="Helical" evidence="5">
    <location>
        <begin position="87"/>
        <end position="107"/>
    </location>
</feature>
<keyword evidence="1" id="KW-0145">Chemotaxis</keyword>
<dbReference type="EMBL" id="AHMZ02000068">
    <property type="protein sequence ID" value="EMN30976.1"/>
    <property type="molecule type" value="Genomic_DNA"/>
</dbReference>
<dbReference type="PROSITE" id="PS50111">
    <property type="entry name" value="CHEMOTAXIS_TRANSDUC_2"/>
    <property type="match status" value="1"/>
</dbReference>
<feature type="transmembrane region" description="Helical" evidence="5">
    <location>
        <begin position="147"/>
        <end position="165"/>
    </location>
</feature>
<dbReference type="GO" id="GO:0005886">
    <property type="term" value="C:plasma membrane"/>
    <property type="evidence" value="ECO:0007669"/>
    <property type="project" value="TreeGrafter"/>
</dbReference>
<dbReference type="Gene3D" id="1.10.287.950">
    <property type="entry name" value="Methyl-accepting chemotaxis protein"/>
    <property type="match status" value="1"/>
</dbReference>
<dbReference type="GO" id="GO:0004888">
    <property type="term" value="F:transmembrane signaling receptor activity"/>
    <property type="evidence" value="ECO:0007669"/>
    <property type="project" value="TreeGrafter"/>
</dbReference>
<protein>
    <submittedName>
        <fullName evidence="7">Methyl-accepting chemotaxis protein signaling domain protein</fullName>
    </submittedName>
</protein>
<dbReference type="Proteomes" id="UP000012137">
    <property type="component" value="Unassembled WGS sequence"/>
</dbReference>
<dbReference type="PANTHER" id="PTHR43531">
    <property type="entry name" value="PROTEIN ICFG"/>
    <property type="match status" value="1"/>
</dbReference>
<keyword evidence="3" id="KW-0807">Transducer</keyword>